<feature type="binding site" evidence="14">
    <location>
        <position position="119"/>
    </location>
    <ligand>
        <name>[4Fe-4S] cluster</name>
        <dbReference type="ChEBI" id="CHEBI:49883"/>
    </ligand>
</feature>
<evidence type="ECO:0000256" key="2">
    <source>
        <dbReference type="ARBA" id="ARBA00022490"/>
    </source>
</evidence>
<comment type="function">
    <text evidence="7 14">Catalyzes the formation of sulfite from adenosine 5'-phosphosulfate (APS) using thioredoxin as an electron donor.</text>
</comment>
<dbReference type="Pfam" id="PF01507">
    <property type="entry name" value="PAPS_reduct"/>
    <property type="match status" value="1"/>
</dbReference>
<sequence length="240" mass="27415">MNLKNQIPSLLEELADLSLSEALALVASRFPDSVAFSTALGQEDQVITHAIFSAKLPVRIFSLDTGRLFQETYTLWSETERLYQSKIEPFFPQASDVEAYVSRDGINGFYDSVESRKACCHVRKVLPLTRALQGLSVWVTGLRSGQSANRSSFNLLEWDENFQIIKFNPIINWSFDEMLAYLQEHQVPYNKLHDQGFVSIGCAPCTRAIEPGEEPRAGRWWWEQTQKECGLHANYFNQKN</sequence>
<dbReference type="InterPro" id="IPR014729">
    <property type="entry name" value="Rossmann-like_a/b/a_fold"/>
</dbReference>
<evidence type="ECO:0000256" key="10">
    <source>
        <dbReference type="ARBA" id="ARBA00029514"/>
    </source>
</evidence>
<accession>A0A1R3WMN6</accession>
<evidence type="ECO:0000256" key="4">
    <source>
        <dbReference type="ARBA" id="ARBA00023002"/>
    </source>
</evidence>
<evidence type="ECO:0000256" key="1">
    <source>
        <dbReference type="ARBA" id="ARBA00009732"/>
    </source>
</evidence>
<evidence type="ECO:0000256" key="14">
    <source>
        <dbReference type="HAMAP-Rule" id="MF_00063"/>
    </source>
</evidence>
<reference evidence="17" key="1">
    <citation type="submission" date="2017-01" db="EMBL/GenBank/DDBJ databases">
        <authorList>
            <person name="Varghese N."/>
            <person name="Submissions S."/>
        </authorList>
    </citation>
    <scope>NUCLEOTIDE SEQUENCE [LARGE SCALE GENOMIC DNA]</scope>
    <source>
        <strain evidence="17">LP100</strain>
    </source>
</reference>
<evidence type="ECO:0000313" key="17">
    <source>
        <dbReference type="Proteomes" id="UP000187181"/>
    </source>
</evidence>
<dbReference type="PANTHER" id="PTHR46482:SF9">
    <property type="entry name" value="5'-ADENYLYLSULFATE REDUCTASE 1, CHLOROPLASTIC"/>
    <property type="match status" value="1"/>
</dbReference>
<feature type="domain" description="Phosphoadenosine phosphosulphate reductase" evidence="15">
    <location>
        <begin position="34"/>
        <end position="208"/>
    </location>
</feature>
<dbReference type="SUPFAM" id="SSF52402">
    <property type="entry name" value="Adenine nucleotide alpha hydrolases-like"/>
    <property type="match status" value="1"/>
</dbReference>
<keyword evidence="4 14" id="KW-0560">Oxidoreductase</keyword>
<dbReference type="InterPro" id="IPR011798">
    <property type="entry name" value="APS_reductase"/>
</dbReference>
<evidence type="ECO:0000259" key="15">
    <source>
        <dbReference type="Pfam" id="PF01507"/>
    </source>
</evidence>
<protein>
    <recommendedName>
        <fullName evidence="10 14">Adenosine 5'-phosphosulfate reductase</fullName>
        <shortName evidence="14">APS reductase</shortName>
        <ecNumber evidence="9 14">1.8.4.10</ecNumber>
    </recommendedName>
    <alternativeName>
        <fullName evidence="12 14">5'-adenylylsulfate reductase</fullName>
    </alternativeName>
    <alternativeName>
        <fullName evidence="11 14">Thioredoxin-dependent 5'-adenylylsulfate reductase</fullName>
    </alternativeName>
</protein>
<comment type="subcellular location">
    <subcellularLocation>
        <location evidence="14">Cytoplasm</location>
    </subcellularLocation>
</comment>
<evidence type="ECO:0000256" key="3">
    <source>
        <dbReference type="ARBA" id="ARBA00022723"/>
    </source>
</evidence>
<feature type="active site" description="Nucleophile; cysteine thiosulfonate intermediate" evidence="14">
    <location>
        <position position="229"/>
    </location>
</feature>
<dbReference type="CDD" id="cd23945">
    <property type="entry name" value="PAPS_reductase"/>
    <property type="match status" value="1"/>
</dbReference>
<dbReference type="RefSeq" id="WP_076666033.1">
    <property type="nucleotide sequence ID" value="NZ_FTPP01000001.1"/>
</dbReference>
<keyword evidence="17" id="KW-1185">Reference proteome</keyword>
<dbReference type="GO" id="GO:0019344">
    <property type="term" value="P:cysteine biosynthetic process"/>
    <property type="evidence" value="ECO:0007669"/>
    <property type="project" value="InterPro"/>
</dbReference>
<gene>
    <name evidence="14" type="primary">cysH</name>
    <name evidence="16" type="ORF">SAMN05444128_0635</name>
</gene>
<name>A0A1R3WMN6_9BACT</name>
<dbReference type="PANTHER" id="PTHR46482">
    <property type="entry name" value="5'-ADENYLYLSULFATE REDUCTASE 3, CHLOROPLASTIC"/>
    <property type="match status" value="1"/>
</dbReference>
<dbReference type="GO" id="GO:0070814">
    <property type="term" value="P:hydrogen sulfide biosynthetic process"/>
    <property type="evidence" value="ECO:0007669"/>
    <property type="project" value="UniProtKB-UniRule"/>
</dbReference>
<proteinExistence type="inferred from homology"/>
<evidence type="ECO:0000256" key="11">
    <source>
        <dbReference type="ARBA" id="ARBA00030894"/>
    </source>
</evidence>
<keyword evidence="5 14" id="KW-0408">Iron</keyword>
<comment type="pathway">
    <text evidence="8 14">Sulfur metabolism; hydrogen sulfide biosynthesis; sulfite from sulfate.</text>
</comment>
<evidence type="ECO:0000256" key="7">
    <source>
        <dbReference type="ARBA" id="ARBA00024298"/>
    </source>
</evidence>
<evidence type="ECO:0000256" key="8">
    <source>
        <dbReference type="ARBA" id="ARBA00024327"/>
    </source>
</evidence>
<dbReference type="InterPro" id="IPR004511">
    <property type="entry name" value="PAPS/APS_Rdtase"/>
</dbReference>
<dbReference type="GO" id="GO:0019379">
    <property type="term" value="P:sulfate assimilation, phosphoadenylyl sulfate reduction by phosphoadenylyl-sulfate reductase (thioredoxin)"/>
    <property type="evidence" value="ECO:0007669"/>
    <property type="project" value="UniProtKB-UniRule"/>
</dbReference>
<dbReference type="EC" id="1.8.4.10" evidence="9 14"/>
<dbReference type="InterPro" id="IPR002500">
    <property type="entry name" value="PAPS_reduct_dom"/>
</dbReference>
<evidence type="ECO:0000256" key="6">
    <source>
        <dbReference type="ARBA" id="ARBA00023014"/>
    </source>
</evidence>
<dbReference type="GO" id="GO:0004604">
    <property type="term" value="F:phosphoadenylyl-sulfate reductase (thioredoxin) activity"/>
    <property type="evidence" value="ECO:0007669"/>
    <property type="project" value="UniProtKB-UniRule"/>
</dbReference>
<dbReference type="HAMAP" id="MF_00063">
    <property type="entry name" value="CysH"/>
    <property type="match status" value="1"/>
</dbReference>
<dbReference type="AlphaFoldDB" id="A0A1R3WMN6"/>
<evidence type="ECO:0000313" key="16">
    <source>
        <dbReference type="EMBL" id="SIT78524.1"/>
    </source>
</evidence>
<dbReference type="GO" id="GO:0051539">
    <property type="term" value="F:4 iron, 4 sulfur cluster binding"/>
    <property type="evidence" value="ECO:0007669"/>
    <property type="project" value="UniProtKB-UniRule"/>
</dbReference>
<evidence type="ECO:0000256" key="9">
    <source>
        <dbReference type="ARBA" id="ARBA00024386"/>
    </source>
</evidence>
<keyword evidence="6 14" id="KW-0411">Iron-sulfur</keyword>
<dbReference type="PIRSF" id="PIRSF000857">
    <property type="entry name" value="PAPS_reductase"/>
    <property type="match status" value="1"/>
</dbReference>
<dbReference type="GO" id="GO:0005737">
    <property type="term" value="C:cytoplasm"/>
    <property type="evidence" value="ECO:0007669"/>
    <property type="project" value="UniProtKB-SubCell"/>
</dbReference>
<keyword evidence="2 14" id="KW-0963">Cytoplasm</keyword>
<dbReference type="NCBIfam" id="TIGR02055">
    <property type="entry name" value="APS_reductase"/>
    <property type="match status" value="1"/>
</dbReference>
<evidence type="ECO:0000256" key="13">
    <source>
        <dbReference type="ARBA" id="ARBA00048441"/>
    </source>
</evidence>
<organism evidence="16 17">
    <name type="scientific">Pontibacter indicus</name>
    <dbReference type="NCBI Taxonomy" id="1317125"/>
    <lineage>
        <taxon>Bacteria</taxon>
        <taxon>Pseudomonadati</taxon>
        <taxon>Bacteroidota</taxon>
        <taxon>Cytophagia</taxon>
        <taxon>Cytophagales</taxon>
        <taxon>Hymenobacteraceae</taxon>
        <taxon>Pontibacter</taxon>
    </lineage>
</organism>
<evidence type="ECO:0000256" key="5">
    <source>
        <dbReference type="ARBA" id="ARBA00023004"/>
    </source>
</evidence>
<comment type="catalytic activity">
    <reaction evidence="13 14">
        <text>[thioredoxin]-disulfide + sulfite + AMP + 2 H(+) = adenosine 5'-phosphosulfate + [thioredoxin]-dithiol</text>
        <dbReference type="Rhea" id="RHEA:21976"/>
        <dbReference type="Rhea" id="RHEA-COMP:10698"/>
        <dbReference type="Rhea" id="RHEA-COMP:10700"/>
        <dbReference type="ChEBI" id="CHEBI:15378"/>
        <dbReference type="ChEBI" id="CHEBI:17359"/>
        <dbReference type="ChEBI" id="CHEBI:29950"/>
        <dbReference type="ChEBI" id="CHEBI:50058"/>
        <dbReference type="ChEBI" id="CHEBI:58243"/>
        <dbReference type="ChEBI" id="CHEBI:456215"/>
        <dbReference type="EC" id="1.8.4.10"/>
    </reaction>
</comment>
<dbReference type="OrthoDB" id="9794018at2"/>
<dbReference type="GO" id="GO:0043866">
    <property type="term" value="F:adenylyl-sulfate reductase (thioredoxin) activity"/>
    <property type="evidence" value="ECO:0007669"/>
    <property type="project" value="UniProtKB-EC"/>
</dbReference>
<dbReference type="STRING" id="1317125.SAMN05444128_0635"/>
<dbReference type="EMBL" id="FTPP01000001">
    <property type="protein sequence ID" value="SIT78524.1"/>
    <property type="molecule type" value="Genomic_DNA"/>
</dbReference>
<dbReference type="Gene3D" id="3.40.50.620">
    <property type="entry name" value="HUPs"/>
    <property type="match status" value="1"/>
</dbReference>
<dbReference type="NCBIfam" id="NF002537">
    <property type="entry name" value="PRK02090.1"/>
    <property type="match status" value="1"/>
</dbReference>
<comment type="similarity">
    <text evidence="1 14">Belongs to the PAPS reductase family. CysH subfamily.</text>
</comment>
<feature type="binding site" evidence="14">
    <location>
        <position position="120"/>
    </location>
    <ligand>
        <name>[4Fe-4S] cluster</name>
        <dbReference type="ChEBI" id="CHEBI:49883"/>
    </ligand>
</feature>
<evidence type="ECO:0000256" key="12">
    <source>
        <dbReference type="ARBA" id="ARBA00032041"/>
    </source>
</evidence>
<keyword evidence="3 14" id="KW-0479">Metal-binding</keyword>
<feature type="binding site" evidence="14">
    <location>
        <position position="202"/>
    </location>
    <ligand>
        <name>[4Fe-4S] cluster</name>
        <dbReference type="ChEBI" id="CHEBI:49883"/>
    </ligand>
</feature>
<dbReference type="GO" id="GO:0046872">
    <property type="term" value="F:metal ion binding"/>
    <property type="evidence" value="ECO:0007669"/>
    <property type="project" value="UniProtKB-KW"/>
</dbReference>
<feature type="binding site" evidence="14">
    <location>
        <position position="205"/>
    </location>
    <ligand>
        <name>[4Fe-4S] cluster</name>
        <dbReference type="ChEBI" id="CHEBI:49883"/>
    </ligand>
</feature>
<comment type="cofactor">
    <cofactor evidence="14">
        <name>[4Fe-4S] cluster</name>
        <dbReference type="ChEBI" id="CHEBI:49883"/>
    </cofactor>
    <text evidence="14">Binds 1 [4Fe-4S] cluster per subunit.</text>
</comment>
<dbReference type="Proteomes" id="UP000187181">
    <property type="component" value="Unassembled WGS sequence"/>
</dbReference>